<dbReference type="InterPro" id="IPR002213">
    <property type="entry name" value="UDP_glucos_trans"/>
</dbReference>
<organism evidence="7 8">
    <name type="scientific">Prauserella oleivorans</name>
    <dbReference type="NCBI Taxonomy" id="1478153"/>
    <lineage>
        <taxon>Bacteria</taxon>
        <taxon>Bacillati</taxon>
        <taxon>Actinomycetota</taxon>
        <taxon>Actinomycetes</taxon>
        <taxon>Pseudonocardiales</taxon>
        <taxon>Pseudonocardiaceae</taxon>
        <taxon>Prauserella</taxon>
    </lineage>
</organism>
<evidence type="ECO:0000313" key="8">
    <source>
        <dbReference type="Proteomes" id="UP001597478"/>
    </source>
</evidence>
<dbReference type="InterPro" id="IPR030953">
    <property type="entry name" value="Glycosyl_450act"/>
</dbReference>
<gene>
    <name evidence="7" type="ORF">ACFS2C_07735</name>
</gene>
<evidence type="ECO:0000259" key="6">
    <source>
        <dbReference type="Pfam" id="PF21036"/>
    </source>
</evidence>
<evidence type="ECO:0000256" key="1">
    <source>
        <dbReference type="ARBA" id="ARBA00006962"/>
    </source>
</evidence>
<dbReference type="Proteomes" id="UP001597478">
    <property type="component" value="Unassembled WGS sequence"/>
</dbReference>
<comment type="caution">
    <text evidence="7">The sequence shown here is derived from an EMBL/GenBank/DDBJ whole genome shotgun (WGS) entry which is preliminary data.</text>
</comment>
<dbReference type="EMBL" id="JBHUOF010000007">
    <property type="protein sequence ID" value="MFD2799277.1"/>
    <property type="molecule type" value="Genomic_DNA"/>
</dbReference>
<dbReference type="Gene3D" id="3.40.50.2000">
    <property type="entry name" value="Glycogen Phosphorylase B"/>
    <property type="match status" value="2"/>
</dbReference>
<dbReference type="InterPro" id="IPR010610">
    <property type="entry name" value="EryCIII-like_C"/>
</dbReference>
<dbReference type="NCBIfam" id="TIGR04516">
    <property type="entry name" value="glycosyl_450act"/>
    <property type="match status" value="1"/>
</dbReference>
<proteinExistence type="inferred from homology"/>
<reference evidence="8" key="1">
    <citation type="journal article" date="2019" name="Int. J. Syst. Evol. Microbiol.">
        <title>The Global Catalogue of Microorganisms (GCM) 10K type strain sequencing project: providing services to taxonomists for standard genome sequencing and annotation.</title>
        <authorList>
            <consortium name="The Broad Institute Genomics Platform"/>
            <consortium name="The Broad Institute Genome Sequencing Center for Infectious Disease"/>
            <person name="Wu L."/>
            <person name="Ma J."/>
        </authorList>
    </citation>
    <scope>NUCLEOTIDE SEQUENCE [LARGE SCALE GENOMIC DNA]</scope>
    <source>
        <strain evidence="8">IBRC-M 10906</strain>
    </source>
</reference>
<evidence type="ECO:0000313" key="7">
    <source>
        <dbReference type="EMBL" id="MFD2799277.1"/>
    </source>
</evidence>
<name>A0ABW5W638_9PSEU</name>
<keyword evidence="8" id="KW-1185">Reference proteome</keyword>
<evidence type="ECO:0000259" key="5">
    <source>
        <dbReference type="Pfam" id="PF06722"/>
    </source>
</evidence>
<accession>A0ABW5W638</accession>
<evidence type="ECO:0000256" key="3">
    <source>
        <dbReference type="ARBA" id="ARBA00022679"/>
    </source>
</evidence>
<dbReference type="PANTHER" id="PTHR48050">
    <property type="entry name" value="STEROL 3-BETA-GLUCOSYLTRANSFERASE"/>
    <property type="match status" value="1"/>
</dbReference>
<keyword evidence="2" id="KW-0328">Glycosyltransferase</keyword>
<sequence length="422" mass="45491">MSAGDPLRVLFATIAHNTHFYSMVPLAWALRAAGHEVRVASTPGMADVITRAGLTAVPVGRDPAPQALRTEHAPGSPTVDFTDLLPGPDHEWLLGFHTMLVPTFFATLNDDALVDGLVEAARAWEPDLVVWEPLTLAGGVAATVSGAAHARLLWGPDVLGLARQQFLEVLATQPPERRDDPLAEWLGWTLERHGHEFSETVVRGHWVIDQEPPSVRLPVDQRTVPMRYVPYNGPAVVPDWVFERRHPRRVCVSLGVSARSGRGSSTVGVGDLLAALSEVDTEVVATLDATQRQGLGAVPDNVRLVDFVPLHVLLPTCSAIVHHGGAGTWGTALRYGVPQILVPEIWDAPLRGRLLSDLGAGLVQSVGELTPDSLRDKVMRALDDPALAGAARALQTELAAEPAPTEVVGELERLTRRYREGS</sequence>
<dbReference type="InterPro" id="IPR048284">
    <property type="entry name" value="EryCIII-like_N"/>
</dbReference>
<feature type="domain" description="Erythromycin biosynthesis protein CIII-like C-terminal" evidence="5">
    <location>
        <begin position="272"/>
        <end position="414"/>
    </location>
</feature>
<evidence type="ECO:0000256" key="2">
    <source>
        <dbReference type="ARBA" id="ARBA00022676"/>
    </source>
</evidence>
<dbReference type="PANTHER" id="PTHR48050:SF13">
    <property type="entry name" value="STEROL 3-BETA-GLUCOSYLTRANSFERASE UGT80A2"/>
    <property type="match status" value="1"/>
</dbReference>
<feature type="domain" description="Erythromycin biosynthesis protein CIII-like N-terminal" evidence="6">
    <location>
        <begin position="28"/>
        <end position="255"/>
    </location>
</feature>
<dbReference type="CDD" id="cd03784">
    <property type="entry name" value="GT1_Gtf-like"/>
    <property type="match status" value="1"/>
</dbReference>
<keyword evidence="3" id="KW-0808">Transferase</keyword>
<comment type="similarity">
    <text evidence="1">Belongs to the glycosyltransferase 28 family.</text>
</comment>
<dbReference type="SUPFAM" id="SSF53756">
    <property type="entry name" value="UDP-Glycosyltransferase/glycogen phosphorylase"/>
    <property type="match status" value="1"/>
</dbReference>
<dbReference type="InterPro" id="IPR050426">
    <property type="entry name" value="Glycosyltransferase_28"/>
</dbReference>
<dbReference type="RefSeq" id="WP_377385972.1">
    <property type="nucleotide sequence ID" value="NZ_JBHSAN010000006.1"/>
</dbReference>
<protein>
    <submittedName>
        <fullName evidence="7">Activator-dependent family glycosyltransferase</fullName>
    </submittedName>
</protein>
<dbReference type="Pfam" id="PF06722">
    <property type="entry name" value="EryCIII-like_C"/>
    <property type="match status" value="1"/>
</dbReference>
<dbReference type="Pfam" id="PF21036">
    <property type="entry name" value="EryCIII-like_N"/>
    <property type="match status" value="1"/>
</dbReference>
<keyword evidence="4" id="KW-0045">Antibiotic biosynthesis</keyword>
<evidence type="ECO:0000256" key="4">
    <source>
        <dbReference type="ARBA" id="ARBA00023194"/>
    </source>
</evidence>